<dbReference type="AlphaFoldDB" id="A0A9D9DBG4"/>
<reference evidence="1" key="1">
    <citation type="submission" date="2020-10" db="EMBL/GenBank/DDBJ databases">
        <authorList>
            <person name="Gilroy R."/>
        </authorList>
    </citation>
    <scope>NUCLEOTIDE SEQUENCE</scope>
    <source>
        <strain evidence="1">17213</strain>
    </source>
</reference>
<proteinExistence type="predicted"/>
<comment type="caution">
    <text evidence="1">The sequence shown here is derived from an EMBL/GenBank/DDBJ whole genome shotgun (WGS) entry which is preliminary data.</text>
</comment>
<organism evidence="1 2">
    <name type="scientific">Candidatus Avisuccinivibrio stercorigallinarum</name>
    <dbReference type="NCBI Taxonomy" id="2840704"/>
    <lineage>
        <taxon>Bacteria</taxon>
        <taxon>Pseudomonadati</taxon>
        <taxon>Pseudomonadota</taxon>
        <taxon>Gammaproteobacteria</taxon>
        <taxon>Aeromonadales</taxon>
        <taxon>Succinivibrionaceae</taxon>
        <taxon>Succinivibrionaceae incertae sedis</taxon>
        <taxon>Candidatus Avisuccinivibrio</taxon>
    </lineage>
</organism>
<sequence length="169" mass="18491">MQYLVKVELQGAPLWRLIALDGSCTLAQAAELFAIAFGYVKGERSFKKEGEVYSAGSGGKAQSAQDLAHFDSLGLKEGDLFEYCAYKEGFVHRAHVMRCEEHLYCLMPSCLVGSGLVPEHLAADEAGLAAYLDAEEAQSLDLRECNQRIRAFAQTLSKVQQLPVGFAHC</sequence>
<evidence type="ECO:0000313" key="1">
    <source>
        <dbReference type="EMBL" id="MBO8416659.1"/>
    </source>
</evidence>
<evidence type="ECO:0000313" key="2">
    <source>
        <dbReference type="Proteomes" id="UP000823631"/>
    </source>
</evidence>
<protein>
    <submittedName>
        <fullName evidence="1">Uncharacterized protein</fullName>
    </submittedName>
</protein>
<dbReference type="EMBL" id="JADINH010000195">
    <property type="protein sequence ID" value="MBO8416659.1"/>
    <property type="molecule type" value="Genomic_DNA"/>
</dbReference>
<accession>A0A9D9DBG4</accession>
<name>A0A9D9DBG4_9GAMM</name>
<dbReference type="Proteomes" id="UP000823631">
    <property type="component" value="Unassembled WGS sequence"/>
</dbReference>
<reference evidence="1" key="2">
    <citation type="journal article" date="2021" name="PeerJ">
        <title>Extensive microbial diversity within the chicken gut microbiome revealed by metagenomics and culture.</title>
        <authorList>
            <person name="Gilroy R."/>
            <person name="Ravi A."/>
            <person name="Getino M."/>
            <person name="Pursley I."/>
            <person name="Horton D.L."/>
            <person name="Alikhan N.F."/>
            <person name="Baker D."/>
            <person name="Gharbi K."/>
            <person name="Hall N."/>
            <person name="Watson M."/>
            <person name="Adriaenssens E.M."/>
            <person name="Foster-Nyarko E."/>
            <person name="Jarju S."/>
            <person name="Secka A."/>
            <person name="Antonio M."/>
            <person name="Oren A."/>
            <person name="Chaudhuri R.R."/>
            <person name="La Ragione R."/>
            <person name="Hildebrand F."/>
            <person name="Pallen M.J."/>
        </authorList>
    </citation>
    <scope>NUCLEOTIDE SEQUENCE</scope>
    <source>
        <strain evidence="1">17213</strain>
    </source>
</reference>
<gene>
    <name evidence="1" type="ORF">IAB19_09795</name>
</gene>